<organism evidence="2 3">
    <name type="scientific">Fodinisporobacter ferrooxydans</name>
    <dbReference type="NCBI Taxonomy" id="2901836"/>
    <lineage>
        <taxon>Bacteria</taxon>
        <taxon>Bacillati</taxon>
        <taxon>Bacillota</taxon>
        <taxon>Bacilli</taxon>
        <taxon>Bacillales</taxon>
        <taxon>Alicyclobacillaceae</taxon>
        <taxon>Fodinisporobacter</taxon>
    </lineage>
</organism>
<reference evidence="2" key="1">
    <citation type="submission" date="2021-12" db="EMBL/GenBank/DDBJ databases">
        <title>Alicyclobacillaceae gen. nov., sp. nov., isolated from chalcocite enrichment system.</title>
        <authorList>
            <person name="Jiang Z."/>
        </authorList>
    </citation>
    <scope>NUCLEOTIDE SEQUENCE</scope>
    <source>
        <strain evidence="2">MYW30-H2</strain>
    </source>
</reference>
<dbReference type="RefSeq" id="WP_347439023.1">
    <property type="nucleotide sequence ID" value="NZ_CP089291.1"/>
</dbReference>
<dbReference type="Proteomes" id="UP000830167">
    <property type="component" value="Chromosome"/>
</dbReference>
<comment type="similarity">
    <text evidence="1">Belongs to the enoyl-CoA hydratase/isomerase family.</text>
</comment>
<dbReference type="InterPro" id="IPR014748">
    <property type="entry name" value="Enoyl-CoA_hydra_C"/>
</dbReference>
<keyword evidence="3" id="KW-1185">Reference proteome</keyword>
<evidence type="ECO:0000256" key="1">
    <source>
        <dbReference type="ARBA" id="ARBA00005254"/>
    </source>
</evidence>
<accession>A0ABY4CQ05</accession>
<dbReference type="SUPFAM" id="SSF52096">
    <property type="entry name" value="ClpP/crotonase"/>
    <property type="match status" value="1"/>
</dbReference>
<name>A0ABY4CQ05_9BACL</name>
<evidence type="ECO:0000313" key="3">
    <source>
        <dbReference type="Proteomes" id="UP000830167"/>
    </source>
</evidence>
<dbReference type="InterPro" id="IPR029045">
    <property type="entry name" value="ClpP/crotonase-like_dom_sf"/>
</dbReference>
<evidence type="ECO:0008006" key="4">
    <source>
        <dbReference type="Google" id="ProtNLM"/>
    </source>
</evidence>
<dbReference type="Gene3D" id="1.10.12.10">
    <property type="entry name" value="Lyase 2-enoyl-coa Hydratase, Chain A, domain 2"/>
    <property type="match status" value="1"/>
</dbReference>
<proteinExistence type="inferred from homology"/>
<gene>
    <name evidence="2" type="ORF">LSG31_09430</name>
</gene>
<evidence type="ECO:0000313" key="2">
    <source>
        <dbReference type="EMBL" id="UOF92354.1"/>
    </source>
</evidence>
<dbReference type="EMBL" id="CP089291">
    <property type="protein sequence ID" value="UOF92354.1"/>
    <property type="molecule type" value="Genomic_DNA"/>
</dbReference>
<sequence>MAVKRAKLAIERGMQLSLQEELGWEAELFGQLCETEDQSEEASAFLEKRAPKFAGK</sequence>
<protein>
    <recommendedName>
        <fullName evidence="4">Enoyl-CoA hydratase</fullName>
    </recommendedName>
</protein>